<organism evidence="5 6">
    <name type="scientific">Streptomyces minutiscleroticus</name>
    <dbReference type="NCBI Taxonomy" id="68238"/>
    <lineage>
        <taxon>Bacteria</taxon>
        <taxon>Bacillati</taxon>
        <taxon>Actinomycetota</taxon>
        <taxon>Actinomycetes</taxon>
        <taxon>Kitasatosporales</taxon>
        <taxon>Streptomycetaceae</taxon>
        <taxon>Streptomyces</taxon>
    </lineage>
</organism>
<feature type="domain" description="HTH araC/xylS-type" evidence="4">
    <location>
        <begin position="183"/>
        <end position="281"/>
    </location>
</feature>
<dbReference type="PRINTS" id="PR00032">
    <property type="entry name" value="HTHARAC"/>
</dbReference>
<proteinExistence type="predicted"/>
<dbReference type="PROSITE" id="PS01124">
    <property type="entry name" value="HTH_ARAC_FAMILY_2"/>
    <property type="match status" value="1"/>
</dbReference>
<dbReference type="PANTHER" id="PTHR46796:SF13">
    <property type="entry name" value="HTH-TYPE TRANSCRIPTIONAL ACTIVATOR RHAS"/>
    <property type="match status" value="1"/>
</dbReference>
<dbReference type="GO" id="GO:0003700">
    <property type="term" value="F:DNA-binding transcription factor activity"/>
    <property type="evidence" value="ECO:0007669"/>
    <property type="project" value="InterPro"/>
</dbReference>
<protein>
    <submittedName>
        <fullName evidence="5">AraC family transcriptional regulator</fullName>
    </submittedName>
</protein>
<dbReference type="InterPro" id="IPR009057">
    <property type="entry name" value="Homeodomain-like_sf"/>
</dbReference>
<sequence length="290" mass="31196">MLSDVIASLRSGRPFANREDRAGTWHTPFAPFAGAGFHIVLSGSCRLLAPDGSSRTLNVGDVVLTPHGTQHALEDPGHADADADSPTSLLCGAYRLDRTQSHPLLATLPDVIHLRSQFGRHPALRSAVSLLGNELRNPQQGSVSALSTLLDLLLIYILRAWFEDESDRGAPGWSAALADPVVSAALSAMHEDPARAWTVEELGKEANLSRAAFARRFTGLVGEPPMSYLTWWRLSVAARLLKESGTSLKSVAQSVGYGSQYAFANAFKRAHGISPGRYRLAHTGGRQPSQ</sequence>
<dbReference type="InterPro" id="IPR050204">
    <property type="entry name" value="AraC_XylS_family_regulators"/>
</dbReference>
<comment type="caution">
    <text evidence="5">The sequence shown here is derived from an EMBL/GenBank/DDBJ whole genome shotgun (WGS) entry which is preliminary data.</text>
</comment>
<name>A0A918NZI6_9ACTN</name>
<keyword evidence="2" id="KW-0238">DNA-binding</keyword>
<dbReference type="InterPro" id="IPR018060">
    <property type="entry name" value="HTH_AraC"/>
</dbReference>
<dbReference type="InterPro" id="IPR020449">
    <property type="entry name" value="Tscrpt_reg_AraC-type_HTH"/>
</dbReference>
<dbReference type="AlphaFoldDB" id="A0A918NZI6"/>
<keyword evidence="1" id="KW-0805">Transcription regulation</keyword>
<reference evidence="5" key="1">
    <citation type="journal article" date="2014" name="Int. J. Syst. Evol. Microbiol.">
        <title>Complete genome sequence of Corynebacterium casei LMG S-19264T (=DSM 44701T), isolated from a smear-ripened cheese.</title>
        <authorList>
            <consortium name="US DOE Joint Genome Institute (JGI-PGF)"/>
            <person name="Walter F."/>
            <person name="Albersmeier A."/>
            <person name="Kalinowski J."/>
            <person name="Ruckert C."/>
        </authorList>
    </citation>
    <scope>NUCLEOTIDE SEQUENCE</scope>
    <source>
        <strain evidence="5">JCM 4790</strain>
    </source>
</reference>
<dbReference type="InterPro" id="IPR011051">
    <property type="entry name" value="RmlC_Cupin_sf"/>
</dbReference>
<keyword evidence="3" id="KW-0804">Transcription</keyword>
<dbReference type="InterPro" id="IPR014710">
    <property type="entry name" value="RmlC-like_jellyroll"/>
</dbReference>
<dbReference type="Proteomes" id="UP000619244">
    <property type="component" value="Unassembled WGS sequence"/>
</dbReference>
<dbReference type="EMBL" id="BMVU01000065">
    <property type="protein sequence ID" value="GGY08087.1"/>
    <property type="molecule type" value="Genomic_DNA"/>
</dbReference>
<gene>
    <name evidence="5" type="ORF">GCM10010358_71490</name>
</gene>
<dbReference type="Pfam" id="PF12852">
    <property type="entry name" value="Cupin_6"/>
    <property type="match status" value="1"/>
</dbReference>
<evidence type="ECO:0000313" key="5">
    <source>
        <dbReference type="EMBL" id="GGY08087.1"/>
    </source>
</evidence>
<evidence type="ECO:0000313" key="6">
    <source>
        <dbReference type="Proteomes" id="UP000619244"/>
    </source>
</evidence>
<dbReference type="InterPro" id="IPR018062">
    <property type="entry name" value="HTH_AraC-typ_CS"/>
</dbReference>
<evidence type="ECO:0000256" key="3">
    <source>
        <dbReference type="ARBA" id="ARBA00023163"/>
    </source>
</evidence>
<reference evidence="5" key="2">
    <citation type="submission" date="2020-09" db="EMBL/GenBank/DDBJ databases">
        <authorList>
            <person name="Sun Q."/>
            <person name="Ohkuma M."/>
        </authorList>
    </citation>
    <scope>NUCLEOTIDE SEQUENCE</scope>
    <source>
        <strain evidence="5">JCM 4790</strain>
    </source>
</reference>
<dbReference type="Gene3D" id="1.10.10.60">
    <property type="entry name" value="Homeodomain-like"/>
    <property type="match status" value="2"/>
</dbReference>
<dbReference type="GO" id="GO:0043565">
    <property type="term" value="F:sequence-specific DNA binding"/>
    <property type="evidence" value="ECO:0007669"/>
    <property type="project" value="InterPro"/>
</dbReference>
<dbReference type="Pfam" id="PF12833">
    <property type="entry name" value="HTH_18"/>
    <property type="match status" value="1"/>
</dbReference>
<evidence type="ECO:0000259" key="4">
    <source>
        <dbReference type="PROSITE" id="PS01124"/>
    </source>
</evidence>
<dbReference type="SUPFAM" id="SSF51182">
    <property type="entry name" value="RmlC-like cupins"/>
    <property type="match status" value="1"/>
</dbReference>
<dbReference type="SMART" id="SM00342">
    <property type="entry name" value="HTH_ARAC"/>
    <property type="match status" value="1"/>
</dbReference>
<evidence type="ECO:0000256" key="1">
    <source>
        <dbReference type="ARBA" id="ARBA00023015"/>
    </source>
</evidence>
<evidence type="ECO:0000256" key="2">
    <source>
        <dbReference type="ARBA" id="ARBA00023125"/>
    </source>
</evidence>
<dbReference type="PROSITE" id="PS00041">
    <property type="entry name" value="HTH_ARAC_FAMILY_1"/>
    <property type="match status" value="1"/>
</dbReference>
<keyword evidence="6" id="KW-1185">Reference proteome</keyword>
<dbReference type="Gene3D" id="2.60.120.10">
    <property type="entry name" value="Jelly Rolls"/>
    <property type="match status" value="1"/>
</dbReference>
<dbReference type="PANTHER" id="PTHR46796">
    <property type="entry name" value="HTH-TYPE TRANSCRIPTIONAL ACTIVATOR RHAS-RELATED"/>
    <property type="match status" value="1"/>
</dbReference>
<accession>A0A918NZI6</accession>
<dbReference type="InterPro" id="IPR032783">
    <property type="entry name" value="AraC_lig"/>
</dbReference>
<dbReference type="SUPFAM" id="SSF46689">
    <property type="entry name" value="Homeodomain-like"/>
    <property type="match status" value="2"/>
</dbReference>